<accession>A0A2C6KZU0</accession>
<keyword evidence="2" id="KW-1185">Reference proteome</keyword>
<organism evidence="1 2">
    <name type="scientific">Cystoisospora suis</name>
    <dbReference type="NCBI Taxonomy" id="483139"/>
    <lineage>
        <taxon>Eukaryota</taxon>
        <taxon>Sar</taxon>
        <taxon>Alveolata</taxon>
        <taxon>Apicomplexa</taxon>
        <taxon>Conoidasida</taxon>
        <taxon>Coccidia</taxon>
        <taxon>Eucoccidiorida</taxon>
        <taxon>Eimeriorina</taxon>
        <taxon>Sarcocystidae</taxon>
        <taxon>Cystoisospora</taxon>
    </lineage>
</organism>
<dbReference type="EMBL" id="MIGC01002359">
    <property type="protein sequence ID" value="PHJ21236.1"/>
    <property type="molecule type" value="Genomic_DNA"/>
</dbReference>
<dbReference type="Proteomes" id="UP000221165">
    <property type="component" value="Unassembled WGS sequence"/>
</dbReference>
<reference evidence="1 2" key="1">
    <citation type="journal article" date="2017" name="Int. J. Parasitol.">
        <title>The genome of the protozoan parasite Cystoisospora suis and a reverse vaccinology approach to identify vaccine candidates.</title>
        <authorList>
            <person name="Palmieri N."/>
            <person name="Shrestha A."/>
            <person name="Ruttkowski B."/>
            <person name="Beck T."/>
            <person name="Vogl C."/>
            <person name="Tomley F."/>
            <person name="Blake D.P."/>
            <person name="Joachim A."/>
        </authorList>
    </citation>
    <scope>NUCLEOTIDE SEQUENCE [LARGE SCALE GENOMIC DNA]</scope>
    <source>
        <strain evidence="1 2">Wien I</strain>
    </source>
</reference>
<protein>
    <submittedName>
        <fullName evidence="1">Uncharacterized protein</fullName>
    </submittedName>
</protein>
<comment type="caution">
    <text evidence="1">The sequence shown here is derived from an EMBL/GenBank/DDBJ whole genome shotgun (WGS) entry which is preliminary data.</text>
</comment>
<dbReference type="AlphaFoldDB" id="A0A2C6KZU0"/>
<sequence length="42" mass="5001">IIGDPILPYVFPTGPRWRLFLFLDLSSFRCCVPERETLFFHT</sequence>
<proteinExistence type="predicted"/>
<evidence type="ECO:0000313" key="2">
    <source>
        <dbReference type="Proteomes" id="UP000221165"/>
    </source>
</evidence>
<dbReference type="GeneID" id="94428315"/>
<name>A0A2C6KZU0_9APIC</name>
<gene>
    <name evidence="1" type="ORF">CSUI_004923</name>
</gene>
<evidence type="ECO:0000313" key="1">
    <source>
        <dbReference type="EMBL" id="PHJ21236.1"/>
    </source>
</evidence>
<dbReference type="RefSeq" id="XP_067922920.1">
    <property type="nucleotide sequence ID" value="XM_068065104.1"/>
</dbReference>
<feature type="non-terminal residue" evidence="1">
    <location>
        <position position="1"/>
    </location>
</feature>
<dbReference type="VEuPathDB" id="ToxoDB:CSUI_004923"/>